<keyword evidence="6 8" id="KW-0426">Late protein</keyword>
<dbReference type="RefSeq" id="YP_009553362.1">
    <property type="nucleotide sequence ID" value="NC_040785.1"/>
</dbReference>
<dbReference type="GO" id="GO:0019062">
    <property type="term" value="P:virion attachment to host cell"/>
    <property type="evidence" value="ECO:0007669"/>
    <property type="project" value="UniProtKB-UniRule"/>
</dbReference>
<gene>
    <name evidence="8 10" type="primary">L1</name>
</gene>
<dbReference type="EMBL" id="KT852571">
    <property type="protein sequence ID" value="AOS89499.1"/>
    <property type="molecule type" value="Genomic_DNA"/>
</dbReference>
<evidence type="ECO:0000256" key="9">
    <source>
        <dbReference type="SAM" id="MobiDB-lite"/>
    </source>
</evidence>
<dbReference type="SUPFAM" id="SSF88648">
    <property type="entry name" value="Group I dsDNA viruses"/>
    <property type="match status" value="1"/>
</dbReference>
<evidence type="ECO:0000256" key="8">
    <source>
        <dbReference type="RuleBase" id="RU361248"/>
    </source>
</evidence>
<dbReference type="Proteomes" id="UP000290390">
    <property type="component" value="Genome"/>
</dbReference>
<dbReference type="GO" id="GO:0005198">
    <property type="term" value="F:structural molecule activity"/>
    <property type="evidence" value="ECO:0007669"/>
    <property type="project" value="InterPro"/>
</dbReference>
<dbReference type="InterPro" id="IPR002210">
    <property type="entry name" value="Capsid_L1_Papillomavir"/>
</dbReference>
<dbReference type="InterPro" id="IPR036973">
    <property type="entry name" value="Capsid_L1_sf_Papillomavir"/>
</dbReference>
<evidence type="ECO:0000256" key="4">
    <source>
        <dbReference type="ARBA" id="ARBA00022804"/>
    </source>
</evidence>
<keyword evidence="5 8" id="KW-0946">Virion</keyword>
<organism evidence="10 11">
    <name type="scientific">Rusa timorensis papillomavirus type 2</name>
    <dbReference type="NCBI Taxonomy" id="1905556"/>
    <lineage>
        <taxon>Viruses</taxon>
        <taxon>Monodnaviria</taxon>
        <taxon>Shotokuvirae</taxon>
        <taxon>Cossaviricota</taxon>
        <taxon>Papovaviricetes</taxon>
        <taxon>Zurhausenvirales</taxon>
        <taxon>Papillomaviridae</taxon>
    </lineage>
</organism>
<dbReference type="SMR" id="A0A2R2Z1A7"/>
<evidence type="ECO:0000256" key="7">
    <source>
        <dbReference type="ARBA" id="ARBA00023296"/>
    </source>
</evidence>
<dbReference type="KEGG" id="vg:41700663"/>
<evidence type="ECO:0000256" key="5">
    <source>
        <dbReference type="ARBA" id="ARBA00022844"/>
    </source>
</evidence>
<accession>A0A2R2Z1A7</accession>
<evidence type="ECO:0000313" key="10">
    <source>
        <dbReference type="EMBL" id="AOS89499.1"/>
    </source>
</evidence>
<dbReference type="OrthoDB" id="5037at10239"/>
<keyword evidence="4 8" id="KW-1161">Viral attachment to host cell</keyword>
<keyword evidence="8" id="KW-1145">T=7 icosahedral capsid protein</keyword>
<dbReference type="PRINTS" id="PR00865">
    <property type="entry name" value="HPVCAPSIDL1"/>
</dbReference>
<dbReference type="GeneID" id="41700663"/>
<evidence type="ECO:0000256" key="1">
    <source>
        <dbReference type="ARBA" id="ARBA00004328"/>
    </source>
</evidence>
<keyword evidence="2 8" id="KW-0167">Capsid protein</keyword>
<dbReference type="GO" id="GO:0046718">
    <property type="term" value="P:symbiont entry into host cell"/>
    <property type="evidence" value="ECO:0007669"/>
    <property type="project" value="UniProtKB-UniRule"/>
</dbReference>
<protein>
    <recommendedName>
        <fullName evidence="8">Major capsid protein L1</fullName>
    </recommendedName>
</protein>
<dbReference type="GO" id="GO:0039620">
    <property type="term" value="C:T=7 icosahedral viral capsid"/>
    <property type="evidence" value="ECO:0007669"/>
    <property type="project" value="UniProtKB-KW"/>
</dbReference>
<reference evidence="10 11" key="1">
    <citation type="submission" date="2015-09" db="EMBL/GenBank/DDBJ databases">
        <title>Exploring papillomavirus diversity in European mammals.</title>
        <authorList>
            <person name="Mengual-Chulia B."/>
            <person name="Wibbelt G."/>
            <person name="Gottschling M."/>
            <person name="Bravo I.G."/>
        </authorList>
    </citation>
    <scope>NUCLEOTIDE SEQUENCE [LARGE SCALE GENOMIC DNA]</scope>
    <source>
        <strain evidence="10">IZW 39/08</strain>
    </source>
</reference>
<evidence type="ECO:0000256" key="3">
    <source>
        <dbReference type="ARBA" id="ARBA00022581"/>
    </source>
</evidence>
<comment type="subunit">
    <text evidence="8">Self-assembles into homopentamers. The capsid has an icosahedral symmetry and consists of 72 capsomers, with each capsomer being a pentamer of L1. Interacts with the minor capsid protein L2; this interaction is necessary for viral genome encapsidation.</text>
</comment>
<keyword evidence="3 8" id="KW-0945">Host-virus interaction</keyword>
<sequence>MALWQQGPKLYLPPAPVTPVLCTDDFVKRKNVFYTAESERLLLVGHPDFAIYEDQKLKVPKCSPNSYRVFRLRLPDPNQFALPDSTVYNPGEEKLVWGLRGVQVGRGQPIGIGVAGHPYFNSFMDAESLTRKTTAQTTDDRKIAGIDPKQTQMIIVGAKPAIGEYWDVAESCEAQPRKQGECYPIELKNKTIEDGDMIDTGFGNANWKALNKNQSDLPLDIADSICLYPDFLKMAEQPNGDELFFYGRREQLYCRHIFARGGNEGEKAPDGLILKPNGGDDKLRLASFNMTPSGSLYSTDSQLFNRPYWILKSQGMNNGILWYNEAYITIADNTRGTSFSISVPVNDQVPEQYAADQFNHYQRHVEEFKIECVFELCAVPLTTDVLGYLNVMHPDLLEKWEITINNGSVHNLQDQYRYISSSATRCPIPEKPKDSGTAPKFWDVDFTGKLSLDLNQFPLGRRFLLTIRSPSHNKSLRDKSQARRSVKRRTDNIGTGQTKRRRA</sequence>
<feature type="region of interest" description="Disordered" evidence="9">
    <location>
        <begin position="474"/>
        <end position="503"/>
    </location>
</feature>
<name>A0A2R2Z1A7_9PAPI</name>
<dbReference type="Pfam" id="PF00500">
    <property type="entry name" value="Late_protein_L1"/>
    <property type="match status" value="1"/>
</dbReference>
<keyword evidence="7 8" id="KW-1160">Virus entry into host cell</keyword>
<evidence type="ECO:0000256" key="6">
    <source>
        <dbReference type="ARBA" id="ARBA00022921"/>
    </source>
</evidence>
<evidence type="ECO:0000313" key="11">
    <source>
        <dbReference type="Proteomes" id="UP000290390"/>
    </source>
</evidence>
<evidence type="ECO:0000256" key="2">
    <source>
        <dbReference type="ARBA" id="ARBA00022561"/>
    </source>
</evidence>
<dbReference type="Gene3D" id="2.60.175.20">
    <property type="entry name" value="Major capsid L1 (late) superfamily, Papillomavirus"/>
    <property type="match status" value="1"/>
</dbReference>
<comment type="similarity">
    <text evidence="8">Belongs to the papillomaviridae L1 protein family.</text>
</comment>
<comment type="function">
    <text evidence="8">Forms an icosahedral capsid with a T=7 symmetry and a 50 nm diameter. The capsid is composed of 72 pentamers linked to each other by disulfide bonds and associated with L2 proteins. Binds to heparan sulfate proteoglycans on cell surface of basal layer keratinocytes to provide initial virion attachment. This binding mediates a conformational change in the virus capsid that facilitates efficient infection. The virion enters the host cell via endocytosis. During virus trafficking, L1 protein dissociates from the viral DNA and the genomic DNA is released to the host nucleus. The virion assembly takes place within the cell nucleus. Encapsulates the genomic DNA together with protein L2.</text>
</comment>
<dbReference type="InterPro" id="IPR011222">
    <property type="entry name" value="dsDNA_vir_gr_I_capsid"/>
</dbReference>
<comment type="subcellular location">
    <subcellularLocation>
        <location evidence="1 8">Virion</location>
    </subcellularLocation>
</comment>
<proteinExistence type="inferred from homology"/>